<accession>Q97C33</accession>
<reference evidence="1 2" key="1">
    <citation type="journal article" date="1999" name="Proc. Jpn. Acad.">
        <title>Determination of the complete genomic DNA sequence of Thermoplasma volvanium GSS1.</title>
        <authorList>
            <person name="Kawashima T."/>
            <person name="Yamamoto Y."/>
            <person name="Aramaki H."/>
            <person name="Nunoshiba T."/>
            <person name="Kawamoto T."/>
            <person name="Watanabe K."/>
            <person name="Yamazaki M."/>
            <person name="Kanehori K."/>
            <person name="Amano N."/>
            <person name="Ohya Y."/>
            <person name="Makino K."/>
            <person name="Suzuki M."/>
        </authorList>
    </citation>
    <scope>NUCLEOTIDE SEQUENCE [LARGE SCALE GENOMIC DNA]</scope>
    <source>
        <strain evidence="2">ATCC 51530 / DSM 4299 / JCM 9571 / NBRC 15438 / GSS1</strain>
    </source>
</reference>
<keyword evidence="2" id="KW-1185">Reference proteome</keyword>
<sequence>MLMVLSRKKDINSIVAERRRELRDLPTVLVPVWQIKIRERFGISVDREIAKYIVLAAHENGTWKRQRAMKKIEKLLQERGESKENSARIAKEIIDLVIGSAEY</sequence>
<organism evidence="1 2">
    <name type="scientific">Thermoplasma volcanium (strain ATCC 51530 / DSM 4299 / JCM 9571 / NBRC 15438 / GSS1)</name>
    <dbReference type="NCBI Taxonomy" id="273116"/>
    <lineage>
        <taxon>Archaea</taxon>
        <taxon>Methanobacteriati</taxon>
        <taxon>Thermoplasmatota</taxon>
        <taxon>Thermoplasmata</taxon>
        <taxon>Thermoplasmatales</taxon>
        <taxon>Thermoplasmataceae</taxon>
        <taxon>Thermoplasma</taxon>
    </lineage>
</organism>
<dbReference type="STRING" id="273116.gene:9381045"/>
<dbReference type="AlphaFoldDB" id="Q97C33"/>
<protein>
    <submittedName>
        <fullName evidence="1">TVG0282820 protein</fullName>
    </submittedName>
</protein>
<name>Q97C33_THEVO</name>
<reference evidence="1 2" key="2">
    <citation type="journal article" date="2000" name="Proc. Natl. Acad. Sci. U.S.A.">
        <title>Archaeal adaptation to higher temperatures revealed by genomic sequence of Thermoplasma volcanium.</title>
        <authorList>
            <person name="Kawashima T."/>
            <person name="Amano N."/>
            <person name="Koike H."/>
            <person name="Makino S."/>
            <person name="Higuchi S."/>
            <person name="Kawashima-Ohya Y."/>
            <person name="Watanabe K."/>
            <person name="Yamazaki M."/>
            <person name="Kanehori K."/>
            <person name="Kawamoto T."/>
            <person name="Nunoshiba T."/>
            <person name="Yamamoto Y."/>
            <person name="Aramaki H."/>
            <person name="Makino K."/>
            <person name="Suzuki M."/>
        </authorList>
    </citation>
    <scope>NUCLEOTIDE SEQUENCE [LARGE SCALE GENOMIC DNA]</scope>
    <source>
        <strain evidence="2">ATCC 51530 / DSM 4299 / JCM 9571 / NBRC 15438 / GSS1</strain>
    </source>
</reference>
<dbReference type="Proteomes" id="UP000001017">
    <property type="component" value="Chromosome"/>
</dbReference>
<gene>
    <name evidence="1" type="ORF">TVG0282820</name>
</gene>
<proteinExistence type="predicted"/>
<dbReference type="eggNOG" id="arCOG05358">
    <property type="taxonomic scope" value="Archaea"/>
</dbReference>
<dbReference type="HOGENOM" id="CLU_2299440_0_0_2"/>
<evidence type="ECO:0000313" key="2">
    <source>
        <dbReference type="Proteomes" id="UP000001017"/>
    </source>
</evidence>
<dbReference type="EMBL" id="BA000011">
    <property type="protein sequence ID" value="BAB59414.1"/>
    <property type="molecule type" value="Genomic_DNA"/>
</dbReference>
<dbReference type="PaxDb" id="273116-14324486"/>
<dbReference type="KEGG" id="tvo:TVG0282820"/>
<evidence type="ECO:0000313" key="1">
    <source>
        <dbReference type="EMBL" id="BAB59414.1"/>
    </source>
</evidence>